<name>A0A2G8SBH9_9APHY</name>
<proteinExistence type="predicted"/>
<evidence type="ECO:0000313" key="1">
    <source>
        <dbReference type="EMBL" id="PIL31093.1"/>
    </source>
</evidence>
<dbReference type="Proteomes" id="UP000230002">
    <property type="component" value="Unassembled WGS sequence"/>
</dbReference>
<sequence length="501" mass="56018">MDLLGQPRLNLDILRLACNYLTDVPDVLYFALTCSALTEDGFRRRLSMSPINLPDAESVHSFHTFIFSNELGRAPFIHGLELGKLLFDDVEEDDLELQTVNNRLVAILQGASHIQYLRFPSDMTLDPVFAAAANTTTLRKIHMVFVSSMEPSWKLLPTFHSPLRSLRIDGSYRACNYFCASLLSDNLATFAPTLEVLDLFELVLDLPPSSVTTQFTAVRSLGIGMVSDFGGLEILLQLFPNLSDRLSLGEIDTLGDRDHATTTRECSKEAQQTNTWPRLDRVECDAESAFLMALQCPIGRMDVMLSHDSHVIRYLAPVLRDNCPRILRLTCFGPFNAGLDGVDSLFPPRGWSGKRKIISWKPTMDKLIDSVKHLRLTHLRLVLRFATVVHKPTQDSVAARDTDTVSTAGDMDLRSTALRFVDAIPSLRHIFLSVMVNTYDSPPSNASKVWRIVRELRPTSHEDHQNGPNANLESSGACVELSWAVAERVIAEEEELLLSPN</sequence>
<keyword evidence="2" id="KW-1185">Reference proteome</keyword>
<evidence type="ECO:0000313" key="2">
    <source>
        <dbReference type="Proteomes" id="UP000230002"/>
    </source>
</evidence>
<organism evidence="1 2">
    <name type="scientific">Ganoderma sinense ZZ0214-1</name>
    <dbReference type="NCBI Taxonomy" id="1077348"/>
    <lineage>
        <taxon>Eukaryota</taxon>
        <taxon>Fungi</taxon>
        <taxon>Dikarya</taxon>
        <taxon>Basidiomycota</taxon>
        <taxon>Agaricomycotina</taxon>
        <taxon>Agaricomycetes</taxon>
        <taxon>Polyporales</taxon>
        <taxon>Polyporaceae</taxon>
        <taxon>Ganoderma</taxon>
    </lineage>
</organism>
<evidence type="ECO:0008006" key="3">
    <source>
        <dbReference type="Google" id="ProtNLM"/>
    </source>
</evidence>
<reference evidence="1 2" key="1">
    <citation type="journal article" date="2015" name="Sci. Rep.">
        <title>Chromosome-level genome map provides insights into diverse defense mechanisms in the medicinal fungus Ganoderma sinense.</title>
        <authorList>
            <person name="Zhu Y."/>
            <person name="Xu J."/>
            <person name="Sun C."/>
            <person name="Zhou S."/>
            <person name="Xu H."/>
            <person name="Nelson D.R."/>
            <person name="Qian J."/>
            <person name="Song J."/>
            <person name="Luo H."/>
            <person name="Xiang L."/>
            <person name="Li Y."/>
            <person name="Xu Z."/>
            <person name="Ji A."/>
            <person name="Wang L."/>
            <person name="Lu S."/>
            <person name="Hayward A."/>
            <person name="Sun W."/>
            <person name="Li X."/>
            <person name="Schwartz D.C."/>
            <person name="Wang Y."/>
            <person name="Chen S."/>
        </authorList>
    </citation>
    <scope>NUCLEOTIDE SEQUENCE [LARGE SCALE GENOMIC DNA]</scope>
    <source>
        <strain evidence="1 2">ZZ0214-1</strain>
    </source>
</reference>
<gene>
    <name evidence="1" type="ORF">GSI_05789</name>
</gene>
<dbReference type="AlphaFoldDB" id="A0A2G8SBH9"/>
<protein>
    <recommendedName>
        <fullName evidence="3">F-box domain-containing protein</fullName>
    </recommendedName>
</protein>
<accession>A0A2G8SBH9</accession>
<dbReference type="EMBL" id="AYKW01000012">
    <property type="protein sequence ID" value="PIL31093.1"/>
    <property type="molecule type" value="Genomic_DNA"/>
</dbReference>
<comment type="caution">
    <text evidence="1">The sequence shown here is derived from an EMBL/GenBank/DDBJ whole genome shotgun (WGS) entry which is preliminary data.</text>
</comment>